<name>A0AA88XUG9_PINIB</name>
<feature type="signal peptide" evidence="1">
    <location>
        <begin position="1"/>
        <end position="20"/>
    </location>
</feature>
<dbReference type="PANTHER" id="PTHR21113:SF4">
    <property type="entry name" value="CHITIN-BINDING TYPE-4 DOMAIN-CONTAINING PROTEIN"/>
    <property type="match status" value="1"/>
</dbReference>
<gene>
    <name evidence="3" type="ORF">FSP39_024552</name>
</gene>
<dbReference type="Pfam" id="PF03067">
    <property type="entry name" value="LPMO_10"/>
    <property type="match status" value="1"/>
</dbReference>
<keyword evidence="1" id="KW-0732">Signal</keyword>
<dbReference type="EMBL" id="VSWD01000011">
    <property type="protein sequence ID" value="KAK3088847.1"/>
    <property type="molecule type" value="Genomic_DNA"/>
</dbReference>
<sequence>MIGGSVAVVLLLGVVPGSYQHGYLQFPAQRGSLWREGFATPVNYNDNALFCGGRQAFADAGGKCGVCGDPYDGEREHEAGGKYALGIIAASFPAGTQVIKATVHLTTHHKGFFEFRLCPHNDPDTPVSQECLDKHLLRVKGASPESQYTRYYPDKGDGVYRVLLEVPPGMVCRQCVLNWRYKTGNSWGTEKNGRGCLGCGMQEEFRNCADISIGYDDITPGTVP</sequence>
<evidence type="ECO:0000313" key="4">
    <source>
        <dbReference type="Proteomes" id="UP001186944"/>
    </source>
</evidence>
<evidence type="ECO:0000256" key="1">
    <source>
        <dbReference type="SAM" id="SignalP"/>
    </source>
</evidence>
<proteinExistence type="predicted"/>
<accession>A0AA88XUG9</accession>
<feature type="chain" id="PRO_5041666186" description="Chitin-binding type-4 domain-containing protein" evidence="1">
    <location>
        <begin position="21"/>
        <end position="224"/>
    </location>
</feature>
<dbReference type="AlphaFoldDB" id="A0AA88XUG9"/>
<evidence type="ECO:0000259" key="2">
    <source>
        <dbReference type="Pfam" id="PF03067"/>
    </source>
</evidence>
<reference evidence="3" key="1">
    <citation type="submission" date="2019-08" db="EMBL/GenBank/DDBJ databases">
        <title>The improved chromosome-level genome for the pearl oyster Pinctada fucata martensii using PacBio sequencing and Hi-C.</title>
        <authorList>
            <person name="Zheng Z."/>
        </authorList>
    </citation>
    <scope>NUCLEOTIDE SEQUENCE</scope>
    <source>
        <strain evidence="3">ZZ-2019</strain>
        <tissue evidence="3">Adductor muscle</tissue>
    </source>
</reference>
<evidence type="ECO:0000313" key="3">
    <source>
        <dbReference type="EMBL" id="KAK3088847.1"/>
    </source>
</evidence>
<feature type="domain" description="Chitin-binding type-4" evidence="2">
    <location>
        <begin position="21"/>
        <end position="211"/>
    </location>
</feature>
<organism evidence="3 4">
    <name type="scientific">Pinctada imbricata</name>
    <name type="common">Atlantic pearl-oyster</name>
    <name type="synonym">Pinctada martensii</name>
    <dbReference type="NCBI Taxonomy" id="66713"/>
    <lineage>
        <taxon>Eukaryota</taxon>
        <taxon>Metazoa</taxon>
        <taxon>Spiralia</taxon>
        <taxon>Lophotrochozoa</taxon>
        <taxon>Mollusca</taxon>
        <taxon>Bivalvia</taxon>
        <taxon>Autobranchia</taxon>
        <taxon>Pteriomorphia</taxon>
        <taxon>Pterioida</taxon>
        <taxon>Pterioidea</taxon>
        <taxon>Pteriidae</taxon>
        <taxon>Pinctada</taxon>
    </lineage>
</organism>
<comment type="caution">
    <text evidence="3">The sequence shown here is derived from an EMBL/GenBank/DDBJ whole genome shotgun (WGS) entry which is preliminary data.</text>
</comment>
<dbReference type="Proteomes" id="UP001186944">
    <property type="component" value="Unassembled WGS sequence"/>
</dbReference>
<keyword evidence="4" id="KW-1185">Reference proteome</keyword>
<dbReference type="PANTHER" id="PTHR21113">
    <property type="entry name" value="AGAP001705-PA"/>
    <property type="match status" value="1"/>
</dbReference>
<dbReference type="InterPro" id="IPR004302">
    <property type="entry name" value="Cellulose/chitin-bd_N"/>
</dbReference>
<protein>
    <recommendedName>
        <fullName evidence="2">Chitin-binding type-4 domain-containing protein</fullName>
    </recommendedName>
</protein>